<gene>
    <name evidence="1" type="ORF">AKO1_001036</name>
</gene>
<dbReference type="Proteomes" id="UP001431209">
    <property type="component" value="Unassembled WGS sequence"/>
</dbReference>
<dbReference type="AlphaFoldDB" id="A0AAW2ZCX9"/>
<comment type="caution">
    <text evidence="1">The sequence shown here is derived from an EMBL/GenBank/DDBJ whole genome shotgun (WGS) entry which is preliminary data.</text>
</comment>
<organism evidence="1 2">
    <name type="scientific">Acrasis kona</name>
    <dbReference type="NCBI Taxonomy" id="1008807"/>
    <lineage>
        <taxon>Eukaryota</taxon>
        <taxon>Discoba</taxon>
        <taxon>Heterolobosea</taxon>
        <taxon>Tetramitia</taxon>
        <taxon>Eutetramitia</taxon>
        <taxon>Acrasidae</taxon>
        <taxon>Acrasis</taxon>
    </lineage>
</organism>
<keyword evidence="2" id="KW-1185">Reference proteome</keyword>
<dbReference type="EMBL" id="JAOPGA020001311">
    <property type="protein sequence ID" value="KAL0487152.1"/>
    <property type="molecule type" value="Genomic_DNA"/>
</dbReference>
<proteinExistence type="predicted"/>
<protein>
    <submittedName>
        <fullName evidence="1">Uncharacterized protein</fullName>
    </submittedName>
</protein>
<sequence length="161" mass="18681">MKGRVYVVIYGLVDAGINEYVQKTDVKTGHAAVIIDVFGHSDDTAIRGLRSHLIWDPKKKCWYEVSYDAVKAYIYECGKISEEILKDAASSYDDDEGQSYFKYFKSLVESFWEKFTNAASKGEIEWDHNVNCHTFVDEFLIEVNVRHRYSDILLFIDVTRK</sequence>
<name>A0AAW2ZCX9_9EUKA</name>
<evidence type="ECO:0000313" key="1">
    <source>
        <dbReference type="EMBL" id="KAL0487152.1"/>
    </source>
</evidence>
<dbReference type="PANTHER" id="PTHR36197">
    <property type="entry name" value="LRAT DOMAIN-CONTAINING PROTEIN-RELATED"/>
    <property type="match status" value="1"/>
</dbReference>
<accession>A0AAW2ZCX9</accession>
<dbReference type="PANTHER" id="PTHR36197:SF2">
    <property type="entry name" value="LRAT DOMAIN-CONTAINING PROTEIN-RELATED"/>
    <property type="match status" value="1"/>
</dbReference>
<evidence type="ECO:0000313" key="2">
    <source>
        <dbReference type="Proteomes" id="UP001431209"/>
    </source>
</evidence>
<reference evidence="1 2" key="1">
    <citation type="submission" date="2024-03" db="EMBL/GenBank/DDBJ databases">
        <title>The Acrasis kona genome and developmental transcriptomes reveal deep origins of eukaryotic multicellular pathways.</title>
        <authorList>
            <person name="Sheikh S."/>
            <person name="Fu C.-J."/>
            <person name="Brown M.W."/>
            <person name="Baldauf S.L."/>
        </authorList>
    </citation>
    <scope>NUCLEOTIDE SEQUENCE [LARGE SCALE GENOMIC DNA]</scope>
    <source>
        <strain evidence="1 2">ATCC MYA-3509</strain>
    </source>
</reference>